<reference evidence="1 2" key="1">
    <citation type="submission" date="2016-03" db="EMBL/GenBank/DDBJ databases">
        <authorList>
            <person name="Ploux O."/>
        </authorList>
    </citation>
    <scope>NUCLEOTIDE SEQUENCE [LARGE SCALE GENOMIC DNA]</scope>
    <source>
        <strain evidence="1 2">R-45363</strain>
    </source>
</reference>
<gene>
    <name evidence="1" type="ORF">A1332_15010</name>
</gene>
<accession>A0A177MDJ5</accession>
<organism evidence="1 2">
    <name type="scientific">Methylomonas methanica</name>
    <dbReference type="NCBI Taxonomy" id="421"/>
    <lineage>
        <taxon>Bacteria</taxon>
        <taxon>Pseudomonadati</taxon>
        <taxon>Pseudomonadota</taxon>
        <taxon>Gammaproteobacteria</taxon>
        <taxon>Methylococcales</taxon>
        <taxon>Methylococcaceae</taxon>
        <taxon>Methylomonas</taxon>
    </lineage>
</organism>
<dbReference type="AlphaFoldDB" id="A0A177MDJ5"/>
<name>A0A177MDJ5_METMH</name>
<evidence type="ECO:0000313" key="1">
    <source>
        <dbReference type="EMBL" id="OAI03818.1"/>
    </source>
</evidence>
<proteinExistence type="predicted"/>
<sequence length="100" mass="11228">MQHLWAAIFASFFTLVPKLQFGNAILKAPAFVGLIGKLELPRPSNQVKTDAFHYVQLIHGLPCARQHIIISRRRRASGAAFPRWNVGTMKQRSHSAHGNE</sequence>
<dbReference type="Proteomes" id="UP000078090">
    <property type="component" value="Unassembled WGS sequence"/>
</dbReference>
<dbReference type="EMBL" id="LUUG01000074">
    <property type="protein sequence ID" value="OAI03818.1"/>
    <property type="molecule type" value="Genomic_DNA"/>
</dbReference>
<comment type="caution">
    <text evidence="1">The sequence shown here is derived from an EMBL/GenBank/DDBJ whole genome shotgun (WGS) entry which is preliminary data.</text>
</comment>
<evidence type="ECO:0000313" key="2">
    <source>
        <dbReference type="Proteomes" id="UP000078090"/>
    </source>
</evidence>
<protein>
    <submittedName>
        <fullName evidence="1">Uncharacterized protein</fullName>
    </submittedName>
</protein>